<keyword evidence="4" id="KW-0408">Iron</keyword>
<evidence type="ECO:0000256" key="5">
    <source>
        <dbReference type="ARBA" id="ARBA00023014"/>
    </source>
</evidence>
<evidence type="ECO:0000313" key="8">
    <source>
        <dbReference type="EMBL" id="SUB74372.1"/>
    </source>
</evidence>
<dbReference type="InterPro" id="IPR013785">
    <property type="entry name" value="Aldolase_TIM"/>
</dbReference>
<dbReference type="InterPro" id="IPR058240">
    <property type="entry name" value="rSAM_sf"/>
</dbReference>
<evidence type="ECO:0000259" key="7">
    <source>
        <dbReference type="PROSITE" id="PS51918"/>
    </source>
</evidence>
<dbReference type="SFLD" id="SFLDS00029">
    <property type="entry name" value="Radical_SAM"/>
    <property type="match status" value="1"/>
</dbReference>
<feature type="domain" description="Radical SAM core" evidence="7">
    <location>
        <begin position="2"/>
        <end position="215"/>
    </location>
</feature>
<organism evidence="8 9">
    <name type="scientific">Peptoniphilus indolicus</name>
    <dbReference type="NCBI Taxonomy" id="33030"/>
    <lineage>
        <taxon>Bacteria</taxon>
        <taxon>Bacillati</taxon>
        <taxon>Bacillota</taxon>
        <taxon>Tissierellia</taxon>
        <taxon>Tissierellales</taxon>
        <taxon>Peptoniphilaceae</taxon>
        <taxon>Peptoniphilus</taxon>
    </lineage>
</organism>
<dbReference type="PROSITE" id="PS51918">
    <property type="entry name" value="RADICAL_SAM"/>
    <property type="match status" value="1"/>
</dbReference>
<dbReference type="GO" id="GO:0016491">
    <property type="term" value="F:oxidoreductase activity"/>
    <property type="evidence" value="ECO:0007669"/>
    <property type="project" value="InterPro"/>
</dbReference>
<dbReference type="Proteomes" id="UP000254777">
    <property type="component" value="Unassembled WGS sequence"/>
</dbReference>
<evidence type="ECO:0000256" key="2">
    <source>
        <dbReference type="ARBA" id="ARBA00022691"/>
    </source>
</evidence>
<dbReference type="GO" id="GO:0051536">
    <property type="term" value="F:iron-sulfur cluster binding"/>
    <property type="evidence" value="ECO:0007669"/>
    <property type="project" value="UniProtKB-KW"/>
</dbReference>
<dbReference type="InterPro" id="IPR007197">
    <property type="entry name" value="rSAM"/>
</dbReference>
<dbReference type="PANTHER" id="PTHR43273:SF3">
    <property type="entry name" value="ANAEROBIC SULFATASE-MATURATING ENZYME HOMOLOG ASLB-RELATED"/>
    <property type="match status" value="1"/>
</dbReference>
<evidence type="ECO:0000256" key="3">
    <source>
        <dbReference type="ARBA" id="ARBA00022723"/>
    </source>
</evidence>
<dbReference type="SFLD" id="SFLDG01386">
    <property type="entry name" value="main_SPASM_domain-containing"/>
    <property type="match status" value="1"/>
</dbReference>
<evidence type="ECO:0000256" key="4">
    <source>
        <dbReference type="ARBA" id="ARBA00023004"/>
    </source>
</evidence>
<dbReference type="InterPro" id="IPR023885">
    <property type="entry name" value="4Fe4S-binding_SPASM_dom"/>
</dbReference>
<dbReference type="RefSeq" id="WP_004822462.1">
    <property type="nucleotide sequence ID" value="NZ_UGTH01000001.1"/>
</dbReference>
<name>A0A379D9V1_9FIRM</name>
<sequence>MFPKIIGGFLNLTQKCNLKCKYCFVVQRPLEMDYKTAKDAVDFYAKNALEALKVPSINFFGGEPMLKYKEIIKPITEYIRKTYGDYDIGITTNGTLLTEENLKFFKDNNVGVLMSCDGNRESHNLMRPYHSGKGSYDDIDHKLFLKYFPNGAFRPTIDPRSVAYLFENYLWAEQMGYRQMTGIVNVFEDWTDDELKVLENELNKIVDYIVEKKKNNEFYVKYSEMDNMKEQANLIKDPNYYRSKKADIVGCGNCGIGCTGYGSVGATGDLYSCQEMTENKECKDFIIGNIYTGVDDKKRLEIASKFHHHKVKSSEDGRCEKCMLNQVCDGGCAINNYFKYKNLNVADRAYCFYKEQCLKGFLRIEEVK</sequence>
<protein>
    <submittedName>
        <fullName evidence="8">Anaerobic sulfatase-maturating enzyme homolog YdeM</fullName>
    </submittedName>
</protein>
<dbReference type="AlphaFoldDB" id="A0A379D9V1"/>
<proteinExistence type="inferred from homology"/>
<dbReference type="SFLD" id="SFLDG01067">
    <property type="entry name" value="SPASM/twitch_domain_containing"/>
    <property type="match status" value="1"/>
</dbReference>
<dbReference type="SFLD" id="SFLDG01384">
    <property type="entry name" value="thioether_bond_formation_requi"/>
    <property type="match status" value="1"/>
</dbReference>
<dbReference type="SUPFAM" id="SSF102114">
    <property type="entry name" value="Radical SAM enzymes"/>
    <property type="match status" value="1"/>
</dbReference>
<reference evidence="8 9" key="1">
    <citation type="submission" date="2018-06" db="EMBL/GenBank/DDBJ databases">
        <authorList>
            <consortium name="Pathogen Informatics"/>
            <person name="Doyle S."/>
        </authorList>
    </citation>
    <scope>NUCLEOTIDE SEQUENCE [LARGE SCALE GENOMIC DNA]</scope>
    <source>
        <strain evidence="8 9">NCTC11088</strain>
    </source>
</reference>
<keyword evidence="3" id="KW-0479">Metal-binding</keyword>
<evidence type="ECO:0000256" key="1">
    <source>
        <dbReference type="ARBA" id="ARBA00001966"/>
    </source>
</evidence>
<dbReference type="EMBL" id="UGTH01000001">
    <property type="protein sequence ID" value="SUB74372.1"/>
    <property type="molecule type" value="Genomic_DNA"/>
</dbReference>
<dbReference type="CDD" id="cd01335">
    <property type="entry name" value="Radical_SAM"/>
    <property type="match status" value="1"/>
</dbReference>
<dbReference type="Pfam" id="PF04055">
    <property type="entry name" value="Radical_SAM"/>
    <property type="match status" value="1"/>
</dbReference>
<dbReference type="NCBIfam" id="TIGR04085">
    <property type="entry name" value="rSAM_more_4Fe4S"/>
    <property type="match status" value="1"/>
</dbReference>
<comment type="cofactor">
    <cofactor evidence="1">
        <name>[4Fe-4S] cluster</name>
        <dbReference type="ChEBI" id="CHEBI:49883"/>
    </cofactor>
</comment>
<keyword evidence="5" id="KW-0411">Iron-sulfur</keyword>
<evidence type="ECO:0000313" key="9">
    <source>
        <dbReference type="Proteomes" id="UP000254777"/>
    </source>
</evidence>
<dbReference type="Gene3D" id="3.20.20.70">
    <property type="entry name" value="Aldolase class I"/>
    <property type="match status" value="1"/>
</dbReference>
<accession>A0A379D9V1</accession>
<gene>
    <name evidence="8" type="primary">ydeM_1</name>
    <name evidence="8" type="ORF">NCTC11088_00103</name>
</gene>
<comment type="similarity">
    <text evidence="6">Belongs to the radical SAM superfamily. Anaerobic sulfatase-maturating enzyme family.</text>
</comment>
<dbReference type="InterPro" id="IPR023867">
    <property type="entry name" value="Sulphatase_maturase_rSAM"/>
</dbReference>
<dbReference type="GO" id="GO:0046872">
    <property type="term" value="F:metal ion binding"/>
    <property type="evidence" value="ECO:0007669"/>
    <property type="project" value="UniProtKB-KW"/>
</dbReference>
<dbReference type="PANTHER" id="PTHR43273">
    <property type="entry name" value="ANAEROBIC SULFATASE-MATURATING ENZYME HOMOLOG ASLB-RELATED"/>
    <property type="match status" value="1"/>
</dbReference>
<keyword evidence="2" id="KW-0949">S-adenosyl-L-methionine</keyword>
<evidence type="ECO:0000256" key="6">
    <source>
        <dbReference type="ARBA" id="ARBA00023601"/>
    </source>
</evidence>